<evidence type="ECO:0008006" key="3">
    <source>
        <dbReference type="Google" id="ProtNLM"/>
    </source>
</evidence>
<protein>
    <recommendedName>
        <fullName evidence="3">Glycosyltransferase</fullName>
    </recommendedName>
</protein>
<organism evidence="1 2">
    <name type="scientific">Rhodocytophaga aerolata</name>
    <dbReference type="NCBI Taxonomy" id="455078"/>
    <lineage>
        <taxon>Bacteria</taxon>
        <taxon>Pseudomonadati</taxon>
        <taxon>Bacteroidota</taxon>
        <taxon>Cytophagia</taxon>
        <taxon>Cytophagales</taxon>
        <taxon>Rhodocytophagaceae</taxon>
        <taxon>Rhodocytophaga</taxon>
    </lineage>
</organism>
<gene>
    <name evidence="1" type="ORF">Q0590_20420</name>
</gene>
<sequence>MHTNPKNQLAIATISWARTEAEEKLLQASLQQLAECQVPVYITDGGSSPGFLDFLHSIPQFIVLQAEAKGVWAQARTSLLAAYEAGSAYLFYTEPDKLDFFRHGLPPIFSQLPNTDTVGIRLASRSAEAFASFPPFQQLTETTINACCAEVTGKAFEYTYGPFLINRNLVPYLKFVEEDIGWGWRPYMFGITQRVGYKLESMEGNFTCPPDQQADDPAERVYRMRQLQQNIQGIVLSTQVKLK</sequence>
<evidence type="ECO:0000313" key="1">
    <source>
        <dbReference type="EMBL" id="MDO1448653.1"/>
    </source>
</evidence>
<name>A0ABT8R984_9BACT</name>
<evidence type="ECO:0000313" key="2">
    <source>
        <dbReference type="Proteomes" id="UP001168528"/>
    </source>
</evidence>
<proteinExistence type="predicted"/>
<comment type="caution">
    <text evidence="1">The sequence shown here is derived from an EMBL/GenBank/DDBJ whole genome shotgun (WGS) entry which is preliminary data.</text>
</comment>
<accession>A0ABT8R984</accession>
<reference evidence="1" key="1">
    <citation type="submission" date="2023-07" db="EMBL/GenBank/DDBJ databases">
        <title>The genome sequence of Rhodocytophaga aerolata KACC 12507.</title>
        <authorList>
            <person name="Zhang X."/>
        </authorList>
    </citation>
    <scope>NUCLEOTIDE SEQUENCE</scope>
    <source>
        <strain evidence="1">KACC 12507</strain>
    </source>
</reference>
<dbReference type="Proteomes" id="UP001168528">
    <property type="component" value="Unassembled WGS sequence"/>
</dbReference>
<dbReference type="RefSeq" id="WP_302039453.1">
    <property type="nucleotide sequence ID" value="NZ_JAUKPO010000013.1"/>
</dbReference>
<keyword evidence="2" id="KW-1185">Reference proteome</keyword>
<dbReference type="EMBL" id="JAUKPO010000013">
    <property type="protein sequence ID" value="MDO1448653.1"/>
    <property type="molecule type" value="Genomic_DNA"/>
</dbReference>